<proteinExistence type="predicted"/>
<name>A0A0K2D0I5_9CAUD</name>
<dbReference type="GO" id="GO:0046872">
    <property type="term" value="F:metal ion binding"/>
    <property type="evidence" value="ECO:0007669"/>
    <property type="project" value="UniProtKB-KW"/>
</dbReference>
<keyword evidence="1" id="KW-0479">Metal-binding</keyword>
<reference evidence="2 3" key="1">
    <citation type="journal article" date="2015" name="Genome Announc.">
        <title>Complete Genome Sequence of Bacillus cereus Group Phage TsarBomba.</title>
        <authorList>
            <person name="Erill I."/>
            <person name="Caruso S.M."/>
        </authorList>
    </citation>
    <scope>NUCLEOTIDE SEQUENCE [LARGE SCALE GENOMIC DNA]</scope>
</reference>
<sequence>MKTKTIVIPNRNERLFREGQLTETITVEWNCPTCGKEMPEPHLETLEDSGGVPYKVHKWLNECYHILCYDELKEVEEEVQ</sequence>
<gene>
    <name evidence="2" type="ORF">TSARBOMBA_201</name>
</gene>
<dbReference type="KEGG" id="vg:26633463"/>
<dbReference type="PROSITE" id="PS00202">
    <property type="entry name" value="RUBREDOXIN"/>
    <property type="match status" value="1"/>
</dbReference>
<keyword evidence="3" id="KW-1185">Reference proteome</keyword>
<evidence type="ECO:0000313" key="3">
    <source>
        <dbReference type="Proteomes" id="UP000204602"/>
    </source>
</evidence>
<dbReference type="EMBL" id="KT224359">
    <property type="protein sequence ID" value="ALA13233.1"/>
    <property type="molecule type" value="Genomic_DNA"/>
</dbReference>
<dbReference type="GeneID" id="26633463"/>
<accession>A0A0K2D0I5</accession>
<organism evidence="2 3">
    <name type="scientific">Bacillus phage TsarBomba</name>
    <dbReference type="NCBI Taxonomy" id="1690456"/>
    <lineage>
        <taxon>Viruses</taxon>
        <taxon>Duplodnaviria</taxon>
        <taxon>Heunggongvirae</taxon>
        <taxon>Uroviricota</taxon>
        <taxon>Caudoviricetes</taxon>
        <taxon>Herelleviridae</taxon>
        <taxon>Bastillevirinae</taxon>
        <taxon>Tsarbombavirus</taxon>
        <taxon>Tsarbombavirus tsarbomba</taxon>
    </lineage>
</organism>
<dbReference type="InterPro" id="IPR018527">
    <property type="entry name" value="Rubredoxin_Fe_BS"/>
</dbReference>
<dbReference type="OrthoDB" id="35672at10239"/>
<protein>
    <submittedName>
        <fullName evidence="2">Uncharacterized protein</fullName>
    </submittedName>
</protein>
<dbReference type="RefSeq" id="YP_009207016.1">
    <property type="nucleotide sequence ID" value="NC_028890.1"/>
</dbReference>
<evidence type="ECO:0000313" key="2">
    <source>
        <dbReference type="EMBL" id="ALA13233.1"/>
    </source>
</evidence>
<dbReference type="Proteomes" id="UP000204602">
    <property type="component" value="Segment"/>
</dbReference>
<evidence type="ECO:0000256" key="1">
    <source>
        <dbReference type="ARBA" id="ARBA00022723"/>
    </source>
</evidence>